<organism evidence="3 4">
    <name type="scientific">Terfezia boudieri ATCC MYA-4762</name>
    <dbReference type="NCBI Taxonomy" id="1051890"/>
    <lineage>
        <taxon>Eukaryota</taxon>
        <taxon>Fungi</taxon>
        <taxon>Dikarya</taxon>
        <taxon>Ascomycota</taxon>
        <taxon>Pezizomycotina</taxon>
        <taxon>Pezizomycetes</taxon>
        <taxon>Pezizales</taxon>
        <taxon>Pezizaceae</taxon>
        <taxon>Terfezia</taxon>
    </lineage>
</organism>
<sequence length="518" mass="57111">MRALFSPSWWLVPVLLTVLQLLALLVSAHDQPGKGYHSSRFDSKYNALRDLLVTPSTHPHLYRFTGRWTASRNIYRATNWPGTSVTILVFGPYCSIKLRPQSGLGKIETYRYYISIDGGEDYRYDLPAFDTGKEGEGREVSLFVPVKFDVEGDGYTKPAAQQAGKVVKRDGVPMPTSSMVGGVGTPSQPVKEEPIAKKLTPHAIRITSDPHTPFRFEGVLTENLLINQGWGWAKMQDERVTVEFIGEGIDAERLGGMGLTGGWTEVPPDEPTSNSQFNIKTSTATKTPNLVPAPALISTTQYQAAQRLAIRHWHTSAGVCLTANCNHRNPLPGLQTQYFQLNPLNHSLPFTLATNLPNTHPKHPKTQLDSYLFNPRQPPFPQSSPSHLVVDLGVADILIHKVDPAKYQKELTLFLCKLRLHAYPAANILVLARQDAPGKSASRTHANDNGDAAAVSEDQNTHVWFRSIIPATPDTAALRKKLFNATKAAVAAARELYPPDPKTGEGHLERRGEGEGQE</sequence>
<name>A0A3N4M1V2_9PEZI</name>
<proteinExistence type="predicted"/>
<evidence type="ECO:0000256" key="2">
    <source>
        <dbReference type="SAM" id="SignalP"/>
    </source>
</evidence>
<evidence type="ECO:0000313" key="4">
    <source>
        <dbReference type="Proteomes" id="UP000267821"/>
    </source>
</evidence>
<keyword evidence="2" id="KW-0732">Signal</keyword>
<dbReference type="OrthoDB" id="4077378at2759"/>
<protein>
    <submittedName>
        <fullName evidence="3">Uncharacterized protein</fullName>
    </submittedName>
</protein>
<evidence type="ECO:0000313" key="3">
    <source>
        <dbReference type="EMBL" id="RPB29156.1"/>
    </source>
</evidence>
<dbReference type="InParanoid" id="A0A3N4M1V2"/>
<dbReference type="EMBL" id="ML121528">
    <property type="protein sequence ID" value="RPB29156.1"/>
    <property type="molecule type" value="Genomic_DNA"/>
</dbReference>
<gene>
    <name evidence="3" type="ORF">L211DRAFT_260608</name>
</gene>
<keyword evidence="4" id="KW-1185">Reference proteome</keyword>
<feature type="region of interest" description="Disordered" evidence="1">
    <location>
        <begin position="494"/>
        <end position="518"/>
    </location>
</feature>
<feature type="compositionally biased region" description="Basic and acidic residues" evidence="1">
    <location>
        <begin position="502"/>
        <end position="518"/>
    </location>
</feature>
<dbReference type="Proteomes" id="UP000267821">
    <property type="component" value="Unassembled WGS sequence"/>
</dbReference>
<feature type="chain" id="PRO_5018121983" evidence="2">
    <location>
        <begin position="29"/>
        <end position="518"/>
    </location>
</feature>
<reference evidence="3 4" key="1">
    <citation type="journal article" date="2018" name="Nat. Ecol. Evol.">
        <title>Pezizomycetes genomes reveal the molecular basis of ectomycorrhizal truffle lifestyle.</title>
        <authorList>
            <person name="Murat C."/>
            <person name="Payen T."/>
            <person name="Noel B."/>
            <person name="Kuo A."/>
            <person name="Morin E."/>
            <person name="Chen J."/>
            <person name="Kohler A."/>
            <person name="Krizsan K."/>
            <person name="Balestrini R."/>
            <person name="Da Silva C."/>
            <person name="Montanini B."/>
            <person name="Hainaut M."/>
            <person name="Levati E."/>
            <person name="Barry K.W."/>
            <person name="Belfiori B."/>
            <person name="Cichocki N."/>
            <person name="Clum A."/>
            <person name="Dockter R.B."/>
            <person name="Fauchery L."/>
            <person name="Guy J."/>
            <person name="Iotti M."/>
            <person name="Le Tacon F."/>
            <person name="Lindquist E.A."/>
            <person name="Lipzen A."/>
            <person name="Malagnac F."/>
            <person name="Mello A."/>
            <person name="Molinier V."/>
            <person name="Miyauchi S."/>
            <person name="Poulain J."/>
            <person name="Riccioni C."/>
            <person name="Rubini A."/>
            <person name="Sitrit Y."/>
            <person name="Splivallo R."/>
            <person name="Traeger S."/>
            <person name="Wang M."/>
            <person name="Zifcakova L."/>
            <person name="Wipf D."/>
            <person name="Zambonelli A."/>
            <person name="Paolocci F."/>
            <person name="Nowrousian M."/>
            <person name="Ottonello S."/>
            <person name="Baldrian P."/>
            <person name="Spatafora J.W."/>
            <person name="Henrissat B."/>
            <person name="Nagy L.G."/>
            <person name="Aury J.M."/>
            <person name="Wincker P."/>
            <person name="Grigoriev I.V."/>
            <person name="Bonfante P."/>
            <person name="Martin F.M."/>
        </authorList>
    </citation>
    <scope>NUCLEOTIDE SEQUENCE [LARGE SCALE GENOMIC DNA]</scope>
    <source>
        <strain evidence="3 4">ATCC MYA-4762</strain>
    </source>
</reference>
<feature type="signal peptide" evidence="2">
    <location>
        <begin position="1"/>
        <end position="28"/>
    </location>
</feature>
<accession>A0A3N4M1V2</accession>
<feature type="region of interest" description="Disordered" evidence="1">
    <location>
        <begin position="170"/>
        <end position="190"/>
    </location>
</feature>
<dbReference type="AlphaFoldDB" id="A0A3N4M1V2"/>
<evidence type="ECO:0000256" key="1">
    <source>
        <dbReference type="SAM" id="MobiDB-lite"/>
    </source>
</evidence>